<feature type="compositionally biased region" description="Low complexity" evidence="1">
    <location>
        <begin position="35"/>
        <end position="58"/>
    </location>
</feature>
<proteinExistence type="predicted"/>
<dbReference type="InterPro" id="IPR040521">
    <property type="entry name" value="KDZ"/>
</dbReference>
<dbReference type="OrthoDB" id="2737640at2759"/>
<reference evidence="3 4" key="1">
    <citation type="submission" date="2016-10" db="EMBL/GenBank/DDBJ databases">
        <title>Genome sequence of the basidiomycete white-rot fungus Trametes pubescens.</title>
        <authorList>
            <person name="Makela M.R."/>
            <person name="Granchi Z."/>
            <person name="Peng M."/>
            <person name="De Vries R.P."/>
            <person name="Grigoriev I."/>
            <person name="Riley R."/>
            <person name="Hilden K."/>
        </authorList>
    </citation>
    <scope>NUCLEOTIDE SEQUENCE [LARGE SCALE GENOMIC DNA]</scope>
    <source>
        <strain evidence="3 4">FBCC735</strain>
    </source>
</reference>
<dbReference type="Proteomes" id="UP000184267">
    <property type="component" value="Unassembled WGS sequence"/>
</dbReference>
<dbReference type="PANTHER" id="PTHR33096:SF1">
    <property type="entry name" value="CXC1-LIKE CYSTEINE CLUSTER ASSOCIATED WITH KDZ TRANSPOSASES DOMAIN-CONTAINING PROTEIN"/>
    <property type="match status" value="1"/>
</dbReference>
<comment type="caution">
    <text evidence="3">The sequence shown here is derived from an EMBL/GenBank/DDBJ whole genome shotgun (WGS) entry which is preliminary data.</text>
</comment>
<sequence>MSNKRASQGGSKKSTKKPRTVFKPCPIADSSDTLASAAPNISSTSNAPAAIPAAPTTTQHTRGYQVYSLSDGRLGMRHKDSSMQVESTTSTSAADSVNSAQTEAIVAAVFEGLSVEEAEGLHPDHQQHNFTKADAKRPRPELRASARVRDWVPHQTQFLDELLRFFGSEYAIDTGDVRCHGCDKSKASLRCTECECRKLFCKSCIVNRHKDLALHHIKTWDGDHFKRVSLESLGLIIQLGHDNETCDKPAETTRQIVVGDISGIHEVTVRFCECLDDTGDVLPQWTQLFRKGWFPATTKRPETAFTFRMLDIFQELNFQAKTNVYDYWRSLERVTDNSGGSTAIDRYKQFSHCVRLWRHLVMLKRGGRAHDPEGIANTKEGELALECPACPHPGKNLPPDWETSPAHIKWLYTLFLMIDANFRAKLKDRGLDDYELAPGWSYYVENSKFKAHVDAAGEQTEKNGCSAEHKAILNANLRREGYIASGVGVVLCTRHALIRKNTAGDIPLGEKYAIMDYLIFSTVLGVILALLLSYDIVCQWYKNLPRRIKELPPRLYYDLTATEVRYAIPKKHIRVHGPAHSRFSFNYLKNVGRTYGEGIEAQWAYLNPVSLSAREMGPGVRHEVLNDHWGAWNWQKIIDFAPRLLASLRDADKTYAAQHADYMDFSLSFTAQQVSKWMRAIHEWDEDPVHAPDPYEEPRTAVTLKSTRLQIADEEAEEIAAGTLPLHDVSPGVFLQLGLDLEEQQRNLRSKQSWGSRTEASLASIQEKRNALARRVDSWQTLQDLHMPIVAQIRVNGPPTSQPHASDRASVPAGTSPSPAIVPEHSHASAAPAPKSTSPNHSRKAEEILLWLPSALPVNLRSTLLAGLADKERRLRLAQADDSLEEIRRYRRILTGILEFKQLNVTGTGQKAGTKVRTLYTSFQDKIVRAAARYRAARSALETLDAGGDWERRFKVLLAADIRGPGRDSESNKPGEGRYEISWIWLVPNSAGELRNMAAHPDPAADTEEYLQNIAVEWAQSKARAERWGEEVKLLQEEMRRVIEYFRWKVQWWRDQAHLRDAPDAVTRGLGIYAARQAAIFEGLARRCVEMWFPYLKSRDGGVPVWMAPYATPDLIARVDGARTSRRRPRRAATALDSDDDTADEFSASEEES</sequence>
<organism evidence="3 4">
    <name type="scientific">Trametes pubescens</name>
    <name type="common">White-rot fungus</name>
    <dbReference type="NCBI Taxonomy" id="154538"/>
    <lineage>
        <taxon>Eukaryota</taxon>
        <taxon>Fungi</taxon>
        <taxon>Dikarya</taxon>
        <taxon>Basidiomycota</taxon>
        <taxon>Agaricomycotina</taxon>
        <taxon>Agaricomycetes</taxon>
        <taxon>Polyporales</taxon>
        <taxon>Polyporaceae</taxon>
        <taxon>Trametes</taxon>
    </lineage>
</organism>
<feature type="region of interest" description="Disordered" evidence="1">
    <location>
        <begin position="1127"/>
        <end position="1153"/>
    </location>
</feature>
<dbReference type="InterPro" id="IPR013087">
    <property type="entry name" value="Znf_C2H2_type"/>
</dbReference>
<dbReference type="AlphaFoldDB" id="A0A1M2VK04"/>
<dbReference type="PANTHER" id="PTHR33096">
    <property type="entry name" value="CXC2 DOMAIN-CONTAINING PROTEIN"/>
    <property type="match status" value="1"/>
</dbReference>
<dbReference type="STRING" id="154538.A0A1M2VK04"/>
<feature type="domain" description="C2H2-type" evidence="2">
    <location>
        <begin position="191"/>
        <end position="215"/>
    </location>
</feature>
<feature type="compositionally biased region" description="Acidic residues" evidence="1">
    <location>
        <begin position="1137"/>
        <end position="1153"/>
    </location>
</feature>
<dbReference type="Pfam" id="PF18803">
    <property type="entry name" value="CxC2"/>
    <property type="match status" value="1"/>
</dbReference>
<dbReference type="EMBL" id="MNAD01001106">
    <property type="protein sequence ID" value="OJT07897.1"/>
    <property type="molecule type" value="Genomic_DNA"/>
</dbReference>
<keyword evidence="4" id="KW-1185">Reference proteome</keyword>
<dbReference type="CDD" id="cd19757">
    <property type="entry name" value="Bbox1"/>
    <property type="match status" value="1"/>
</dbReference>
<feature type="region of interest" description="Disordered" evidence="1">
    <location>
        <begin position="1"/>
        <end position="96"/>
    </location>
</feature>
<feature type="compositionally biased region" description="Low complexity" evidence="1">
    <location>
        <begin position="828"/>
        <end position="839"/>
    </location>
</feature>
<gene>
    <name evidence="3" type="ORF">TRAPUB_1209</name>
</gene>
<dbReference type="Pfam" id="PF18758">
    <property type="entry name" value="KDZ"/>
    <property type="match status" value="1"/>
</dbReference>
<feature type="compositionally biased region" description="Polar residues" evidence="1">
    <location>
        <begin position="1"/>
        <end position="12"/>
    </location>
</feature>
<protein>
    <recommendedName>
        <fullName evidence="2">C2H2-type domain-containing protein</fullName>
    </recommendedName>
</protein>
<dbReference type="PROSITE" id="PS00028">
    <property type="entry name" value="ZINC_FINGER_C2H2_1"/>
    <property type="match status" value="1"/>
</dbReference>
<evidence type="ECO:0000256" key="1">
    <source>
        <dbReference type="SAM" id="MobiDB-lite"/>
    </source>
</evidence>
<dbReference type="OMA" id="NIAVEWA"/>
<evidence type="ECO:0000313" key="4">
    <source>
        <dbReference type="Proteomes" id="UP000184267"/>
    </source>
</evidence>
<feature type="region of interest" description="Disordered" evidence="1">
    <location>
        <begin position="795"/>
        <end position="841"/>
    </location>
</feature>
<dbReference type="InterPro" id="IPR041457">
    <property type="entry name" value="CxC2_KDZ-assoc"/>
</dbReference>
<evidence type="ECO:0000313" key="3">
    <source>
        <dbReference type="EMBL" id="OJT07897.1"/>
    </source>
</evidence>
<name>A0A1M2VK04_TRAPU</name>
<accession>A0A1M2VK04</accession>
<evidence type="ECO:0000259" key="2">
    <source>
        <dbReference type="PROSITE" id="PS00028"/>
    </source>
</evidence>
<feature type="compositionally biased region" description="Polar residues" evidence="1">
    <location>
        <begin position="82"/>
        <end position="96"/>
    </location>
</feature>